<sequence length="73" mass="7987">MLAVAHVQLVVPGRRVDETREQPAVMHPIKAVLLPVDDHEDLVGVRTQYADRGALVVRVCAEHRVGVVVCPAE</sequence>
<comment type="caution">
    <text evidence="1">The sequence shown here is derived from an EMBL/GenBank/DDBJ whole genome shotgun (WGS) entry which is preliminary data.</text>
</comment>
<organism evidence="1 2">
    <name type="scientific">Allokutzneria multivorans</name>
    <dbReference type="NCBI Taxonomy" id="1142134"/>
    <lineage>
        <taxon>Bacteria</taxon>
        <taxon>Bacillati</taxon>
        <taxon>Actinomycetota</taxon>
        <taxon>Actinomycetes</taxon>
        <taxon>Pseudonocardiales</taxon>
        <taxon>Pseudonocardiaceae</taxon>
        <taxon>Allokutzneria</taxon>
    </lineage>
</organism>
<gene>
    <name evidence="1" type="ORF">GCM10022247_62230</name>
</gene>
<evidence type="ECO:0000313" key="2">
    <source>
        <dbReference type="Proteomes" id="UP001501747"/>
    </source>
</evidence>
<evidence type="ECO:0000313" key="1">
    <source>
        <dbReference type="EMBL" id="GAA4028740.1"/>
    </source>
</evidence>
<reference evidence="2" key="1">
    <citation type="journal article" date="2019" name="Int. J. Syst. Evol. Microbiol.">
        <title>The Global Catalogue of Microorganisms (GCM) 10K type strain sequencing project: providing services to taxonomists for standard genome sequencing and annotation.</title>
        <authorList>
            <consortium name="The Broad Institute Genomics Platform"/>
            <consortium name="The Broad Institute Genome Sequencing Center for Infectious Disease"/>
            <person name="Wu L."/>
            <person name="Ma J."/>
        </authorList>
    </citation>
    <scope>NUCLEOTIDE SEQUENCE [LARGE SCALE GENOMIC DNA]</scope>
    <source>
        <strain evidence="2">JCM 17342</strain>
    </source>
</reference>
<dbReference type="EMBL" id="BAABAL010000019">
    <property type="protein sequence ID" value="GAA4028740.1"/>
    <property type="molecule type" value="Genomic_DNA"/>
</dbReference>
<dbReference type="Proteomes" id="UP001501747">
    <property type="component" value="Unassembled WGS sequence"/>
</dbReference>
<accession>A0ABP7TNW0</accession>
<proteinExistence type="predicted"/>
<name>A0ABP7TNW0_9PSEU</name>
<protein>
    <submittedName>
        <fullName evidence="1">Uncharacterized protein</fullName>
    </submittedName>
</protein>
<keyword evidence="2" id="KW-1185">Reference proteome</keyword>